<protein>
    <submittedName>
        <fullName evidence="3">Putative hydrolase</fullName>
    </submittedName>
</protein>
<evidence type="ECO:0000313" key="3">
    <source>
        <dbReference type="EMBL" id="GAP37409.1"/>
    </source>
</evidence>
<dbReference type="InterPro" id="IPR050266">
    <property type="entry name" value="AB_hydrolase_sf"/>
</dbReference>
<dbReference type="InterPro" id="IPR029058">
    <property type="entry name" value="AB_hydrolase_fold"/>
</dbReference>
<feature type="domain" description="AB hydrolase-1" evidence="2">
    <location>
        <begin position="107"/>
        <end position="344"/>
    </location>
</feature>
<dbReference type="PANTHER" id="PTHR43798">
    <property type="entry name" value="MONOACYLGLYCEROL LIPASE"/>
    <property type="match status" value="1"/>
</dbReference>
<evidence type="ECO:0000259" key="2">
    <source>
        <dbReference type="Pfam" id="PF00561"/>
    </source>
</evidence>
<sequence length="380" mass="42573">MTPRQPLALASAGRRPGASPAAVPLRLAARAPAAAAVPAPPDRPDPETWSRYEAVAERLDARFAGLWRLRHFRFRMPEALQHGVPPRQRRDHELPAAWLDWGPPDAPVLACVGGVANVAMRFAFLAADLRTRWRVVCMDWVGRGHSGWLADESEYHFETYVEQLRQWLDALGASARRPVALLGSSLGGSVAMRLAAREPQRIARLVLNDIGPALPRERRQRRAEVLARLHVFRSPAEITRRIGAAQKHDGPATDDIRLFLAHHQTRWSPENGGRVYRHDLRALQAYRRAAEEDVDQWTDWGALPMPVLLMHGMESDALTPETLVRMQALRPLSIAHVPQTGHTPLLADRHQTATIGDWLADPAPTPLEWSVPLAPPRRRW</sequence>
<evidence type="ECO:0000313" key="4">
    <source>
        <dbReference type="Proteomes" id="UP000037660"/>
    </source>
</evidence>
<dbReference type="Pfam" id="PF00561">
    <property type="entry name" value="Abhydrolase_1"/>
    <property type="match status" value="1"/>
</dbReference>
<dbReference type="GO" id="GO:0047372">
    <property type="term" value="F:monoacylglycerol lipase activity"/>
    <property type="evidence" value="ECO:0007669"/>
    <property type="project" value="TreeGrafter"/>
</dbReference>
<dbReference type="RefSeq" id="WP_054021350.1">
    <property type="nucleotide sequence ID" value="NZ_BBYR01000046.1"/>
</dbReference>
<dbReference type="AlphaFoldDB" id="A0A0K8P4D3"/>
<dbReference type="EMBL" id="BBYR01000046">
    <property type="protein sequence ID" value="GAP37409.1"/>
    <property type="molecule type" value="Genomic_DNA"/>
</dbReference>
<dbReference type="OrthoDB" id="9769541at2"/>
<evidence type="ECO:0000256" key="1">
    <source>
        <dbReference type="SAM" id="MobiDB-lite"/>
    </source>
</evidence>
<reference evidence="4" key="1">
    <citation type="submission" date="2015-07" db="EMBL/GenBank/DDBJ databases">
        <title>Discovery of a poly(ethylene terephthalate assimilation.</title>
        <authorList>
            <person name="Yoshida S."/>
            <person name="Hiraga K."/>
            <person name="Takehana T."/>
            <person name="Taniguchi I."/>
            <person name="Yamaji H."/>
            <person name="Maeda Y."/>
            <person name="Toyohara K."/>
            <person name="Miyamoto K."/>
            <person name="Kimura Y."/>
            <person name="Oda K."/>
        </authorList>
    </citation>
    <scope>NUCLEOTIDE SEQUENCE [LARGE SCALE GENOMIC DNA]</scope>
    <source>
        <strain evidence="4">NBRC 110686 / TISTR 2288 / 201-F6</strain>
    </source>
</reference>
<dbReference type="Proteomes" id="UP000037660">
    <property type="component" value="Unassembled WGS sequence"/>
</dbReference>
<name>A0A0K8P4D3_PISS1</name>
<feature type="region of interest" description="Disordered" evidence="1">
    <location>
        <begin position="1"/>
        <end position="21"/>
    </location>
</feature>
<accession>A0A0K8P4D3</accession>
<gene>
    <name evidence="3" type="ORF">ISF6_3264</name>
</gene>
<dbReference type="PRINTS" id="PR00111">
    <property type="entry name" value="ABHYDROLASE"/>
</dbReference>
<dbReference type="STRING" id="1547922.ISF6_3264"/>
<reference evidence="3 4" key="2">
    <citation type="journal article" date="2016" name="Science">
        <title>A bacterium that degrades and assimilates poly(ethylene terephthalate).</title>
        <authorList>
            <person name="Yoshida S."/>
            <person name="Hiraga K."/>
            <person name="Takehana T."/>
            <person name="Taniguchi I."/>
            <person name="Yamaji H."/>
            <person name="Maeda Y."/>
            <person name="Toyohara K."/>
            <person name="Miyamoto K."/>
            <person name="Kimura Y."/>
            <person name="Oda K."/>
        </authorList>
    </citation>
    <scope>NUCLEOTIDE SEQUENCE [LARGE SCALE GENOMIC DNA]</scope>
    <source>
        <strain evidence="4">NBRC 110686 / TISTR 2288 / 201-F6</strain>
    </source>
</reference>
<dbReference type="SUPFAM" id="SSF53474">
    <property type="entry name" value="alpha/beta-Hydrolases"/>
    <property type="match status" value="1"/>
</dbReference>
<dbReference type="GO" id="GO:0016020">
    <property type="term" value="C:membrane"/>
    <property type="evidence" value="ECO:0007669"/>
    <property type="project" value="TreeGrafter"/>
</dbReference>
<keyword evidence="3" id="KW-0378">Hydrolase</keyword>
<dbReference type="InterPro" id="IPR000073">
    <property type="entry name" value="AB_hydrolase_1"/>
</dbReference>
<keyword evidence="4" id="KW-1185">Reference proteome</keyword>
<dbReference type="GO" id="GO:0046464">
    <property type="term" value="P:acylglycerol catabolic process"/>
    <property type="evidence" value="ECO:0007669"/>
    <property type="project" value="TreeGrafter"/>
</dbReference>
<comment type="caution">
    <text evidence="3">The sequence shown here is derived from an EMBL/GenBank/DDBJ whole genome shotgun (WGS) entry which is preliminary data.</text>
</comment>
<organism evidence="3 4">
    <name type="scientific">Piscinibacter sakaiensis</name>
    <name type="common">Ideonella sakaiensis</name>
    <dbReference type="NCBI Taxonomy" id="1547922"/>
    <lineage>
        <taxon>Bacteria</taxon>
        <taxon>Pseudomonadati</taxon>
        <taxon>Pseudomonadota</taxon>
        <taxon>Betaproteobacteria</taxon>
        <taxon>Burkholderiales</taxon>
        <taxon>Sphaerotilaceae</taxon>
        <taxon>Piscinibacter</taxon>
    </lineage>
</organism>
<proteinExistence type="predicted"/>
<dbReference type="Gene3D" id="3.40.50.1820">
    <property type="entry name" value="alpha/beta hydrolase"/>
    <property type="match status" value="1"/>
</dbReference>
<dbReference type="PANTHER" id="PTHR43798:SF33">
    <property type="entry name" value="HYDROLASE, PUTATIVE (AFU_ORTHOLOGUE AFUA_2G14860)-RELATED"/>
    <property type="match status" value="1"/>
</dbReference>